<dbReference type="InterPro" id="IPR017452">
    <property type="entry name" value="GPCR_Rhodpsn_7TM"/>
</dbReference>
<dbReference type="AlphaFoldDB" id="A0A146ZKQ0"/>
<feature type="region of interest" description="Disordered" evidence="9">
    <location>
        <begin position="394"/>
        <end position="416"/>
    </location>
</feature>
<accession>A0A146ZKQ0</accession>
<dbReference type="GO" id="GO:0007204">
    <property type="term" value="P:positive regulation of cytosolic calcium ion concentration"/>
    <property type="evidence" value="ECO:0007669"/>
    <property type="project" value="TreeGrafter"/>
</dbReference>
<evidence type="ECO:0000256" key="8">
    <source>
        <dbReference type="RuleBase" id="RU000688"/>
    </source>
</evidence>
<evidence type="ECO:0000256" key="9">
    <source>
        <dbReference type="SAM" id="MobiDB-lite"/>
    </source>
</evidence>
<keyword evidence="5 10" id="KW-0472">Membrane</keyword>
<reference evidence="13" key="1">
    <citation type="submission" date="2015-01" db="EMBL/GenBank/DDBJ databases">
        <title>EvidentialGene: Evidence-directed Construction of Complete mRNA Transcriptomes without Genomes.</title>
        <authorList>
            <person name="Gilbert D.G."/>
        </authorList>
    </citation>
    <scope>NUCLEOTIDE SEQUENCE</scope>
</reference>
<dbReference type="GO" id="GO:0016493">
    <property type="term" value="F:C-C chemokine receptor activity"/>
    <property type="evidence" value="ECO:0007669"/>
    <property type="project" value="TreeGrafter"/>
</dbReference>
<dbReference type="EMBL" id="GCES01019535">
    <property type="protein sequence ID" value="JAR66788.1"/>
    <property type="molecule type" value="Transcribed_RNA"/>
</dbReference>
<comment type="similarity">
    <text evidence="8">Belongs to the G-protein coupled receptor 1 family.</text>
</comment>
<feature type="transmembrane region" description="Helical" evidence="10">
    <location>
        <begin position="244"/>
        <end position="274"/>
    </location>
</feature>
<keyword evidence="7 8" id="KW-0807">Transducer</keyword>
<keyword evidence="6 8" id="KW-0675">Receptor</keyword>
<proteinExistence type="inferred from homology"/>
<dbReference type="InterPro" id="IPR000276">
    <property type="entry name" value="GPCR_Rhodpsn"/>
</dbReference>
<dbReference type="PRINTS" id="PR00237">
    <property type="entry name" value="GPCRRHODOPSN"/>
</dbReference>
<dbReference type="EMBL" id="GCES01107296">
    <property type="protein sequence ID" value="JAQ79026.1"/>
    <property type="molecule type" value="Transcribed_RNA"/>
</dbReference>
<evidence type="ECO:0000256" key="5">
    <source>
        <dbReference type="ARBA" id="ARBA00023136"/>
    </source>
</evidence>
<dbReference type="PROSITE" id="PS00237">
    <property type="entry name" value="G_PROTEIN_RECEP_F1_1"/>
    <property type="match status" value="1"/>
</dbReference>
<evidence type="ECO:0000256" key="1">
    <source>
        <dbReference type="ARBA" id="ARBA00004141"/>
    </source>
</evidence>
<feature type="domain" description="G-protein coupled receptors family 1 profile" evidence="11">
    <location>
        <begin position="100"/>
        <end position="360"/>
    </location>
</feature>
<evidence type="ECO:0000313" key="12">
    <source>
        <dbReference type="EMBL" id="JAQ79026.1"/>
    </source>
</evidence>
<dbReference type="PANTHER" id="PTHR10489">
    <property type="entry name" value="CELL ADHESION MOLECULE"/>
    <property type="match status" value="1"/>
</dbReference>
<protein>
    <submittedName>
        <fullName evidence="13">G-protein coupled receptor 25, putative</fullName>
    </submittedName>
    <submittedName>
        <fullName evidence="12">Thyrotropin-releasing hormone receptor</fullName>
    </submittedName>
</protein>
<dbReference type="GO" id="GO:0009897">
    <property type="term" value="C:external side of plasma membrane"/>
    <property type="evidence" value="ECO:0007669"/>
    <property type="project" value="TreeGrafter"/>
</dbReference>
<evidence type="ECO:0000256" key="6">
    <source>
        <dbReference type="ARBA" id="ARBA00023170"/>
    </source>
</evidence>
<evidence type="ECO:0000256" key="3">
    <source>
        <dbReference type="ARBA" id="ARBA00022989"/>
    </source>
</evidence>
<keyword evidence="2 8" id="KW-0812">Transmembrane</keyword>
<dbReference type="PROSITE" id="PS50262">
    <property type="entry name" value="G_PROTEIN_RECEP_F1_2"/>
    <property type="match status" value="1"/>
</dbReference>
<evidence type="ECO:0000256" key="4">
    <source>
        <dbReference type="ARBA" id="ARBA00023040"/>
    </source>
</evidence>
<keyword evidence="3 10" id="KW-1133">Transmembrane helix</keyword>
<feature type="transmembrane region" description="Helical" evidence="10">
    <location>
        <begin position="122"/>
        <end position="142"/>
    </location>
</feature>
<dbReference type="Pfam" id="PF00001">
    <property type="entry name" value="7tm_1"/>
    <property type="match status" value="1"/>
</dbReference>
<evidence type="ECO:0000256" key="7">
    <source>
        <dbReference type="ARBA" id="ARBA00023224"/>
    </source>
</evidence>
<dbReference type="SUPFAM" id="SSF81321">
    <property type="entry name" value="Family A G protein-coupled receptor-like"/>
    <property type="match status" value="1"/>
</dbReference>
<feature type="transmembrane region" description="Helical" evidence="10">
    <location>
        <begin position="162"/>
        <end position="183"/>
    </location>
</feature>
<dbReference type="PANTHER" id="PTHR10489:SF954">
    <property type="entry name" value="G PROTEIN-COUPLED RECEPTOR 25"/>
    <property type="match status" value="1"/>
</dbReference>
<evidence type="ECO:0000256" key="2">
    <source>
        <dbReference type="ARBA" id="ARBA00022692"/>
    </source>
</evidence>
<name>A0A146ZKQ0_FUNHE</name>
<feature type="transmembrane region" description="Helical" evidence="10">
    <location>
        <begin position="88"/>
        <end position="110"/>
    </location>
</feature>
<evidence type="ECO:0000256" key="10">
    <source>
        <dbReference type="SAM" id="Phobius"/>
    </source>
</evidence>
<sequence>MRGRELKKDLFFSVVCTHNIECQYTQKVRSDTSLHSTASPSPLSMQDEDQTYVYYDDLLFENSSYSWSNHSLECSDSGMYGSHIFLPVLYYLIFFTGFCGNILVIVVVGSKGKRGGRLVDTFVVNLALADLIFVLTLPLWAIAASQNNCWYFGILSNLLCKLSSYIISVNRFSNIFFLTCMSIDRYLAIVRMMDSRYLRSSQCIRITCAALWIVSLFLGIPSLVYRNLAPSINGQICHEDDTTVFFLGMNLTMAFLTFVFPVLIIMLCYGTIIMHLNRHCVAAGNARAEVRRRHSMKMVLCIIVAFVVSWLPYNTFKCIKIISRLSDTSLSCETTEWVDLGYIISCCLAFFNSCLNPFIYFFLDHHFRRRAQFLFKNCIGKTRVLQSFNSSASFSNLGTSESYATSGGRTQLKMSL</sequence>
<keyword evidence="4 8" id="KW-0297">G-protein coupled receptor</keyword>
<comment type="subcellular location">
    <subcellularLocation>
        <location evidence="1">Membrane</location>
        <topology evidence="1">Multi-pass membrane protein</topology>
    </subcellularLocation>
</comment>
<feature type="transmembrane region" description="Helical" evidence="10">
    <location>
        <begin position="203"/>
        <end position="224"/>
    </location>
</feature>
<feature type="transmembrane region" description="Helical" evidence="10">
    <location>
        <begin position="295"/>
        <end position="313"/>
    </location>
</feature>
<dbReference type="GO" id="GO:0060326">
    <property type="term" value="P:cell chemotaxis"/>
    <property type="evidence" value="ECO:0007669"/>
    <property type="project" value="TreeGrafter"/>
</dbReference>
<evidence type="ECO:0000313" key="13">
    <source>
        <dbReference type="EMBL" id="JAR66788.1"/>
    </source>
</evidence>
<organism evidence="13">
    <name type="scientific">Fundulus heteroclitus</name>
    <name type="common">Killifish</name>
    <name type="synonym">Mummichog</name>
    <dbReference type="NCBI Taxonomy" id="8078"/>
    <lineage>
        <taxon>Eukaryota</taxon>
        <taxon>Metazoa</taxon>
        <taxon>Chordata</taxon>
        <taxon>Craniata</taxon>
        <taxon>Vertebrata</taxon>
        <taxon>Euteleostomi</taxon>
        <taxon>Actinopterygii</taxon>
        <taxon>Neopterygii</taxon>
        <taxon>Teleostei</taxon>
        <taxon>Neoteleostei</taxon>
        <taxon>Acanthomorphata</taxon>
        <taxon>Ovalentaria</taxon>
        <taxon>Atherinomorphae</taxon>
        <taxon>Cyprinodontiformes</taxon>
        <taxon>Fundulidae</taxon>
        <taxon>Fundulus</taxon>
    </lineage>
</organism>
<feature type="transmembrane region" description="Helical" evidence="10">
    <location>
        <begin position="340"/>
        <end position="363"/>
    </location>
</feature>
<dbReference type="GO" id="GO:0019957">
    <property type="term" value="F:C-C chemokine binding"/>
    <property type="evidence" value="ECO:0007669"/>
    <property type="project" value="TreeGrafter"/>
</dbReference>
<dbReference type="GO" id="GO:0019722">
    <property type="term" value="P:calcium-mediated signaling"/>
    <property type="evidence" value="ECO:0007669"/>
    <property type="project" value="TreeGrafter"/>
</dbReference>
<evidence type="ECO:0000259" key="11">
    <source>
        <dbReference type="PROSITE" id="PS50262"/>
    </source>
</evidence>
<dbReference type="GO" id="GO:0006955">
    <property type="term" value="P:immune response"/>
    <property type="evidence" value="ECO:0007669"/>
    <property type="project" value="TreeGrafter"/>
</dbReference>
<dbReference type="InterPro" id="IPR050119">
    <property type="entry name" value="CCR1-9-like"/>
</dbReference>
<dbReference type="Gene3D" id="1.20.1070.10">
    <property type="entry name" value="Rhodopsin 7-helix transmembrane proteins"/>
    <property type="match status" value="1"/>
</dbReference>